<evidence type="ECO:0000259" key="3">
    <source>
        <dbReference type="SMART" id="SM01217"/>
    </source>
</evidence>
<dbReference type="STRING" id="1280952.HJA_06212"/>
<evidence type="ECO:0000313" key="4">
    <source>
        <dbReference type="EMBL" id="KCZ89823.1"/>
    </source>
</evidence>
<dbReference type="Pfam" id="PF00933">
    <property type="entry name" value="Glyco_hydro_3"/>
    <property type="match status" value="1"/>
</dbReference>
<gene>
    <name evidence="4" type="ORF">HJA_06212</name>
</gene>
<comment type="caution">
    <text evidence="4">The sequence shown here is derived from an EMBL/GenBank/DDBJ whole genome shotgun (WGS) entry which is preliminary data.</text>
</comment>
<organism evidence="4 5">
    <name type="scientific">Hyphomonas jannaschiana VP2</name>
    <dbReference type="NCBI Taxonomy" id="1280952"/>
    <lineage>
        <taxon>Bacteria</taxon>
        <taxon>Pseudomonadati</taxon>
        <taxon>Pseudomonadota</taxon>
        <taxon>Alphaproteobacteria</taxon>
        <taxon>Hyphomonadales</taxon>
        <taxon>Hyphomonadaceae</taxon>
        <taxon>Hyphomonas</taxon>
    </lineage>
</organism>
<dbReference type="GO" id="GO:0008422">
    <property type="term" value="F:beta-glucosidase activity"/>
    <property type="evidence" value="ECO:0007669"/>
    <property type="project" value="TreeGrafter"/>
</dbReference>
<dbReference type="PANTHER" id="PTHR42715:SF3">
    <property type="entry name" value="BETA-GLUCOSIDASE B-RELATED"/>
    <property type="match status" value="1"/>
</dbReference>
<evidence type="ECO:0000256" key="2">
    <source>
        <dbReference type="ARBA" id="ARBA00022801"/>
    </source>
</evidence>
<dbReference type="AlphaFoldDB" id="A0A059FH40"/>
<dbReference type="eggNOG" id="COG1472">
    <property type="taxonomic scope" value="Bacteria"/>
</dbReference>
<dbReference type="GO" id="GO:0009251">
    <property type="term" value="P:glucan catabolic process"/>
    <property type="evidence" value="ECO:0007669"/>
    <property type="project" value="TreeGrafter"/>
</dbReference>
<dbReference type="Gene3D" id="2.60.40.10">
    <property type="entry name" value="Immunoglobulins"/>
    <property type="match status" value="1"/>
</dbReference>
<dbReference type="InterPro" id="IPR002772">
    <property type="entry name" value="Glyco_hydro_3_C"/>
</dbReference>
<dbReference type="Pfam" id="PF14310">
    <property type="entry name" value="Fn3-like"/>
    <property type="match status" value="1"/>
</dbReference>
<protein>
    <submittedName>
        <fullName evidence="4">Beta-glucosidase-like glycosyl hydrolase</fullName>
    </submittedName>
</protein>
<proteinExistence type="inferred from homology"/>
<accession>A0A059FH40</accession>
<name>A0A059FH40_9PROT</name>
<dbReference type="Gene3D" id="3.20.20.300">
    <property type="entry name" value="Glycoside hydrolase, family 3, N-terminal domain"/>
    <property type="match status" value="1"/>
</dbReference>
<dbReference type="Gene3D" id="3.40.50.1700">
    <property type="entry name" value="Glycoside hydrolase family 3 C-terminal domain"/>
    <property type="match status" value="1"/>
</dbReference>
<evidence type="ECO:0000313" key="5">
    <source>
        <dbReference type="Proteomes" id="UP000024816"/>
    </source>
</evidence>
<dbReference type="InterPro" id="IPR036881">
    <property type="entry name" value="Glyco_hydro_3_C_sf"/>
</dbReference>
<dbReference type="OrthoDB" id="9781691at2"/>
<dbReference type="InterPro" id="IPR001764">
    <property type="entry name" value="Glyco_hydro_3_N"/>
</dbReference>
<keyword evidence="2 4" id="KW-0378">Hydrolase</keyword>
<reference evidence="4 5" key="1">
    <citation type="journal article" date="2014" name="Antonie Van Leeuwenhoek">
        <title>Hyphomonas beringensis sp. nov. and Hyphomonas chukchiensis sp. nov., isolated from surface seawater of the Bering Sea and Chukchi Sea.</title>
        <authorList>
            <person name="Li C."/>
            <person name="Lai Q."/>
            <person name="Li G."/>
            <person name="Dong C."/>
            <person name="Wang J."/>
            <person name="Liao Y."/>
            <person name="Shao Z."/>
        </authorList>
    </citation>
    <scope>NUCLEOTIDE SEQUENCE [LARGE SCALE GENOMIC DNA]</scope>
    <source>
        <strain evidence="4 5">VP2</strain>
    </source>
</reference>
<dbReference type="InterPro" id="IPR013783">
    <property type="entry name" value="Ig-like_fold"/>
</dbReference>
<feature type="domain" description="Fibronectin type III-like" evidence="3">
    <location>
        <begin position="621"/>
        <end position="691"/>
    </location>
</feature>
<dbReference type="InterPro" id="IPR026891">
    <property type="entry name" value="Fn3-like"/>
</dbReference>
<dbReference type="InterPro" id="IPR050288">
    <property type="entry name" value="Cellulose_deg_GH3"/>
</dbReference>
<keyword evidence="5" id="KW-1185">Reference proteome</keyword>
<sequence>MPDNTSCHGDIFHSMTIEEIVAELSLEEKVSMMSGSGFYSIHAESKQWGAKPYPAGGANERLGIEGLKFSDGPRGVIVGHSTCFPCSMARGATFDRDLEWRVGEAMALEARAQGVNLLGQVCVNLLRHPGWGRAQETYGEDSYHLGEMGSALSQGTQHHNVISTVKHFALNSIENTRFNLDVRTDERTLREIYLPHFRKVIESGCLSVMSSYNKVNGTYCGQNRYLLTDILRNEWNFEGFVHSDWVLGVYSPHGAEAGLDIENPEPAWFGENLLNAVRNGEIPEEVVDTSVCRILGILKKIHMTDDPHKSYPADLVACSDHAILARTVAEQSAALLWNRDVLPFNKDKVHRVGVFGRLAALENTGDRGSSRVSPPHVITPLEGLEAYLGSENVTYAGDELDARAAGEAAAEFDAAIVIAGYTAVEEGEYIPSDINLGQEELPENLSSILDGARKRGQRNPIGGDRRSLSLPDDQIELIRRVASTNPRTIVILVAGSAVMVEEWIDIVPAAMQTFYAGMEGGAALPRLLFGDVSPSGRLPFTVAQDADHYPPFDISTHNIEYGYWHGYSLFDRDEHEPRFPFGHGLTYSEFRYSNIRAIRRDDGGLEVNATVENTGSWTAIDTPQLYICWPGQSAVRPRQSLRGFSRLRLAPGEKAETTFTVAPRDLAWFDPDARTWRIESGHHKIKVACSARDTASLETILDFEKEIDLGI</sequence>
<dbReference type="PATRIC" id="fig|1280952.3.peg.1233"/>
<dbReference type="Proteomes" id="UP000024816">
    <property type="component" value="Unassembled WGS sequence"/>
</dbReference>
<comment type="similarity">
    <text evidence="1">Belongs to the glycosyl hydrolase 3 family.</text>
</comment>
<dbReference type="SUPFAM" id="SSF51445">
    <property type="entry name" value="(Trans)glycosidases"/>
    <property type="match status" value="1"/>
</dbReference>
<dbReference type="PRINTS" id="PR00133">
    <property type="entry name" value="GLHYDRLASE3"/>
</dbReference>
<dbReference type="Pfam" id="PF01915">
    <property type="entry name" value="Glyco_hydro_3_C"/>
    <property type="match status" value="1"/>
</dbReference>
<dbReference type="EMBL" id="ARYJ01000003">
    <property type="protein sequence ID" value="KCZ89823.1"/>
    <property type="molecule type" value="Genomic_DNA"/>
</dbReference>
<dbReference type="RefSeq" id="WP_051597428.1">
    <property type="nucleotide sequence ID" value="NZ_ARYJ01000003.1"/>
</dbReference>
<dbReference type="InterPro" id="IPR017853">
    <property type="entry name" value="GH"/>
</dbReference>
<dbReference type="SUPFAM" id="SSF52279">
    <property type="entry name" value="Beta-D-glucan exohydrolase, C-terminal domain"/>
    <property type="match status" value="1"/>
</dbReference>
<dbReference type="InterPro" id="IPR036962">
    <property type="entry name" value="Glyco_hydro_3_N_sf"/>
</dbReference>
<evidence type="ECO:0000256" key="1">
    <source>
        <dbReference type="ARBA" id="ARBA00005336"/>
    </source>
</evidence>
<dbReference type="PANTHER" id="PTHR42715">
    <property type="entry name" value="BETA-GLUCOSIDASE"/>
    <property type="match status" value="1"/>
</dbReference>
<dbReference type="SMART" id="SM01217">
    <property type="entry name" value="Fn3_like"/>
    <property type="match status" value="1"/>
</dbReference>